<dbReference type="CDD" id="cd00397">
    <property type="entry name" value="DNA_BRE_C"/>
    <property type="match status" value="1"/>
</dbReference>
<accession>A0ABS8E9D8</accession>
<protein>
    <submittedName>
        <fullName evidence="4">Site-specific integrase</fullName>
    </submittedName>
</protein>
<dbReference type="PANTHER" id="PTHR30349">
    <property type="entry name" value="PHAGE INTEGRASE-RELATED"/>
    <property type="match status" value="1"/>
</dbReference>
<evidence type="ECO:0000259" key="3">
    <source>
        <dbReference type="PROSITE" id="PS51898"/>
    </source>
</evidence>
<dbReference type="Gene3D" id="1.10.443.10">
    <property type="entry name" value="Intergrase catalytic core"/>
    <property type="match status" value="1"/>
</dbReference>
<feature type="domain" description="Tyr recombinase" evidence="3">
    <location>
        <begin position="513"/>
        <end position="727"/>
    </location>
</feature>
<keyword evidence="5" id="KW-1185">Reference proteome</keyword>
<dbReference type="InterPro" id="IPR050090">
    <property type="entry name" value="Tyrosine_recombinase_XerCD"/>
</dbReference>
<comment type="caution">
    <text evidence="4">The sequence shown here is derived from an EMBL/GenBank/DDBJ whole genome shotgun (WGS) entry which is preliminary data.</text>
</comment>
<name>A0ABS8E9D8_9ACTN</name>
<dbReference type="Pfam" id="PF00589">
    <property type="entry name" value="Phage_integrase"/>
    <property type="match status" value="1"/>
</dbReference>
<feature type="region of interest" description="Disordered" evidence="2">
    <location>
        <begin position="1"/>
        <end position="42"/>
    </location>
</feature>
<evidence type="ECO:0000256" key="1">
    <source>
        <dbReference type="ARBA" id="ARBA00023172"/>
    </source>
</evidence>
<dbReference type="InterPro" id="IPR011010">
    <property type="entry name" value="DNA_brk_join_enz"/>
</dbReference>
<sequence>MPGSRTSSTPSKPTTPDRASSGRSHRATTPTTSRRCSVPSRATIEIYTSRHRRRNYSEPREGTQFQRALLQAEPAPRPEVPPAPFGDLSSIGIEEFCALVTDLLRDRNRSVAEKRRSGIRGLFGYLETLPGATWQERWDASVFKGEDAQPVNVLAPPGSTARRNSLVAAVKLAFCMRIIQPCLSGFRANRFPGYAEQFRLAQTDPRLDAFFEAASNHPRLSTVHQDRAKFDVTCALTTQGIALADLTPAALLHYSVENKRLGLTHGACHQDRTRYAARGAWEVLRDMGHFPNGTAPTLRKTLAQGQHSVEGLVDRYGIQNAEVRQLLIDYLLRRKSDTDYTTLDQLSRQLASTFWATIEQINPQQADLALSAEVYDQWRAEIRYWQHDKSKVRMDVAAVLLTVRGLYMDLHTWAVAEPERWARWVAPCPILPRDLKGFGKRRREIYRRMADRTRVRQPLLPVLVEHVESRHEHLSSLLAAARLVPLGTAFVHRGRHYARSDSPEDRRRIKTEAGPTIRIVDQETGKTIHLDQVEDLAFWEWAAVEILRHSGIRIEELTELTHLSIRQYQRPTGEVIALLVIAPSKGERERVIPMSPDLFHAIAQVVRRQTRNRRAIPLVSRYDPQERLWSDPMPFLFQRQRGTAHDVLASRTITGMLRRSCNEIAQTNPMFTDTKFTPHDFRRLFATDIVNGGLPIHVGAALLGHLNLQTTQGYVAVFAEEIVQHYQEFLNHRRGQRPEGEYFDVTPQEWAEFEEHFDKRKVELGNCGRPYGSPCQHEHACIRCPMLQVNPKMLPRLAEIEKDLVLRRKRAEEEQWLGEIEGIDMTLTFVRTKQADAARTAHRAPVALGIPTTRRPE</sequence>
<dbReference type="PANTHER" id="PTHR30349:SF64">
    <property type="entry name" value="PROPHAGE INTEGRASE INTD-RELATED"/>
    <property type="match status" value="1"/>
</dbReference>
<feature type="compositionally biased region" description="Low complexity" evidence="2">
    <location>
        <begin position="1"/>
        <end position="16"/>
    </location>
</feature>
<proteinExistence type="predicted"/>
<dbReference type="PROSITE" id="PS51898">
    <property type="entry name" value="TYR_RECOMBINASE"/>
    <property type="match status" value="1"/>
</dbReference>
<evidence type="ECO:0000313" key="5">
    <source>
        <dbReference type="Proteomes" id="UP001520654"/>
    </source>
</evidence>
<keyword evidence="1" id="KW-0233">DNA recombination</keyword>
<gene>
    <name evidence="4" type="ORF">K7B10_23125</name>
</gene>
<feature type="compositionally biased region" description="Polar residues" evidence="2">
    <location>
        <begin position="17"/>
        <end position="35"/>
    </location>
</feature>
<dbReference type="EMBL" id="JAINUL010000001">
    <property type="protein sequence ID" value="MCC0097623.1"/>
    <property type="molecule type" value="Genomic_DNA"/>
</dbReference>
<reference evidence="4 5" key="1">
    <citation type="submission" date="2021-08" db="EMBL/GenBank/DDBJ databases">
        <title>Genomic Architecture of Streptomyces flavotricini NGL1 and Streptomyces erythrochromogenes HMS4 With Differential Plant Beneficial attributes and laccase production capabilities.</title>
        <authorList>
            <person name="Salwan R."/>
            <person name="Kaur R."/>
            <person name="Sharma V."/>
        </authorList>
    </citation>
    <scope>NUCLEOTIDE SEQUENCE [LARGE SCALE GENOMIC DNA]</scope>
    <source>
        <strain evidence="4 5">NGL1</strain>
    </source>
</reference>
<dbReference type="InterPro" id="IPR002104">
    <property type="entry name" value="Integrase_catalytic"/>
</dbReference>
<dbReference type="SUPFAM" id="SSF56349">
    <property type="entry name" value="DNA breaking-rejoining enzymes"/>
    <property type="match status" value="1"/>
</dbReference>
<evidence type="ECO:0000313" key="4">
    <source>
        <dbReference type="EMBL" id="MCC0097623.1"/>
    </source>
</evidence>
<organism evidence="4 5">
    <name type="scientific">Streptomyces flavotricini</name>
    <dbReference type="NCBI Taxonomy" id="66888"/>
    <lineage>
        <taxon>Bacteria</taxon>
        <taxon>Bacillati</taxon>
        <taxon>Actinomycetota</taxon>
        <taxon>Actinomycetes</taxon>
        <taxon>Kitasatosporales</taxon>
        <taxon>Streptomycetaceae</taxon>
        <taxon>Streptomyces</taxon>
    </lineage>
</organism>
<evidence type="ECO:0000256" key="2">
    <source>
        <dbReference type="SAM" id="MobiDB-lite"/>
    </source>
</evidence>
<dbReference type="Proteomes" id="UP001520654">
    <property type="component" value="Unassembled WGS sequence"/>
</dbReference>
<dbReference type="InterPro" id="IPR013762">
    <property type="entry name" value="Integrase-like_cat_sf"/>
</dbReference>